<feature type="transmembrane region" description="Helical" evidence="11">
    <location>
        <begin position="472"/>
        <end position="490"/>
    </location>
</feature>
<keyword evidence="14" id="KW-0966">Cell projection</keyword>
<gene>
    <name evidence="14" type="primary">fliF</name>
    <name evidence="14" type="ORF">DVW87_11965</name>
</gene>
<dbReference type="Gene3D" id="3.30.300.30">
    <property type="match status" value="1"/>
</dbReference>
<proteinExistence type="inferred from homology"/>
<evidence type="ECO:0000259" key="12">
    <source>
        <dbReference type="Pfam" id="PF01514"/>
    </source>
</evidence>
<dbReference type="GO" id="GO:0009431">
    <property type="term" value="C:bacterial-type flagellum basal body, MS ring"/>
    <property type="evidence" value="ECO:0007669"/>
    <property type="project" value="InterPro"/>
</dbReference>
<dbReference type="InterPro" id="IPR006182">
    <property type="entry name" value="FliF_N_dom"/>
</dbReference>
<evidence type="ECO:0000256" key="3">
    <source>
        <dbReference type="ARBA" id="ARBA00007971"/>
    </source>
</evidence>
<feature type="compositionally biased region" description="Pro residues" evidence="10">
    <location>
        <begin position="339"/>
        <end position="353"/>
    </location>
</feature>
<dbReference type="PIRSF" id="PIRSF004862">
    <property type="entry name" value="FliF"/>
    <property type="match status" value="1"/>
</dbReference>
<comment type="function">
    <text evidence="9">The M ring may be actively involved in energy transduction.</text>
</comment>
<dbReference type="GO" id="GO:0071973">
    <property type="term" value="P:bacterial-type flagellum-dependent cell motility"/>
    <property type="evidence" value="ECO:0007669"/>
    <property type="project" value="InterPro"/>
</dbReference>
<keyword evidence="15" id="KW-1185">Reference proteome</keyword>
<dbReference type="InterPro" id="IPR000067">
    <property type="entry name" value="FlgMring_FliF"/>
</dbReference>
<comment type="similarity">
    <text evidence="3 9">Belongs to the FliF family.</text>
</comment>
<evidence type="ECO:0000256" key="8">
    <source>
        <dbReference type="ARBA" id="ARBA00023143"/>
    </source>
</evidence>
<dbReference type="AlphaFoldDB" id="A0A369VU38"/>
<evidence type="ECO:0000256" key="9">
    <source>
        <dbReference type="PIRNR" id="PIRNR004862"/>
    </source>
</evidence>
<sequence>MSNALTPTTPPALPQLPEKFANPLRQIQAVFAQPAVRRALPMVMLVGLVAAAALAWMAFSTPPQKTLFAELADADKASVTQALTAAGITSHIDNGTGALTVNDEDYSKARMLLASQGLPKATPAGYAILDQLPMGVSRAVEGERLRQARESELARSIEEIDTVAEARVHLATPEASVFVRDNAAPSASVIVKLQPGRALSDAQVASIRNLVASSVPGMKPDAVTIVDQMGGLLTKGDGDKGADGNDERLRLQRQMEDKYREQLNQLLTPLVGAGNFSAEIQADIDLNETQATKETYDKQGALRAEQGQWTRDGAGQQPGGIPGALSNTPPPAATVTAPTPQPAPAPGAAPAPGSPQAAAGAVAGAVTDAMKQSDQYARSYDLGKEVSVSRVAPGSVKRLSVAVLLRDPEGARPRSQAEITQITNLVRAAVGFDQNRNDNVTVISRKFAGASDDGAKAAWYDNAWVPMLARNLTAIVIALLVLLLGVRPLAKALLKKRDDATPRAPALGAPMGGAATDENGVVLDNDGTVVGPVDGPPVSIDQLVEARNFDDRVGMVRGFTRDNPARAALAVRDMIAEGR</sequence>
<evidence type="ECO:0000259" key="13">
    <source>
        <dbReference type="Pfam" id="PF08345"/>
    </source>
</evidence>
<comment type="caution">
    <text evidence="14">The sequence shown here is derived from an EMBL/GenBank/DDBJ whole genome shotgun (WGS) entry which is preliminary data.</text>
</comment>
<feature type="transmembrane region" description="Helical" evidence="11">
    <location>
        <begin position="39"/>
        <end position="59"/>
    </location>
</feature>
<protein>
    <recommendedName>
        <fullName evidence="9">Flagellar M-ring protein</fullName>
    </recommendedName>
</protein>
<dbReference type="RefSeq" id="WP_114687965.1">
    <property type="nucleotide sequence ID" value="NZ_QQNB01000002.1"/>
</dbReference>
<evidence type="ECO:0000256" key="4">
    <source>
        <dbReference type="ARBA" id="ARBA00022475"/>
    </source>
</evidence>
<dbReference type="Proteomes" id="UP000253918">
    <property type="component" value="Unassembled WGS sequence"/>
</dbReference>
<dbReference type="GO" id="GO:0003774">
    <property type="term" value="F:cytoskeletal motor activity"/>
    <property type="evidence" value="ECO:0007669"/>
    <property type="project" value="InterPro"/>
</dbReference>
<evidence type="ECO:0000256" key="11">
    <source>
        <dbReference type="SAM" id="Phobius"/>
    </source>
</evidence>
<evidence type="ECO:0000256" key="1">
    <source>
        <dbReference type="ARBA" id="ARBA00004117"/>
    </source>
</evidence>
<feature type="domain" description="Flagellar M-ring C-terminal" evidence="13">
    <location>
        <begin position="267"/>
        <end position="447"/>
    </location>
</feature>
<keyword evidence="4" id="KW-1003">Cell membrane</keyword>
<evidence type="ECO:0000256" key="5">
    <source>
        <dbReference type="ARBA" id="ARBA00022692"/>
    </source>
</evidence>
<organism evidence="14 15">
    <name type="scientific">Sphingomonas aracearum</name>
    <dbReference type="NCBI Taxonomy" id="2283317"/>
    <lineage>
        <taxon>Bacteria</taxon>
        <taxon>Pseudomonadati</taxon>
        <taxon>Pseudomonadota</taxon>
        <taxon>Alphaproteobacteria</taxon>
        <taxon>Sphingomonadales</taxon>
        <taxon>Sphingomonadaceae</taxon>
        <taxon>Sphingomonas</taxon>
    </lineage>
</organism>
<keyword evidence="6 11" id="KW-1133">Transmembrane helix</keyword>
<dbReference type="GO" id="GO:0005886">
    <property type="term" value="C:plasma membrane"/>
    <property type="evidence" value="ECO:0007669"/>
    <property type="project" value="UniProtKB-SubCell"/>
</dbReference>
<dbReference type="PRINTS" id="PR01009">
    <property type="entry name" value="FLGMRINGFLIF"/>
</dbReference>
<dbReference type="InterPro" id="IPR045851">
    <property type="entry name" value="AMP-bd_C_sf"/>
</dbReference>
<keyword evidence="7 11" id="KW-0472">Membrane</keyword>
<evidence type="ECO:0000256" key="7">
    <source>
        <dbReference type="ARBA" id="ARBA00023136"/>
    </source>
</evidence>
<feature type="domain" description="Flagellar M-ring N-terminal" evidence="12">
    <location>
        <begin position="61"/>
        <end position="234"/>
    </location>
</feature>
<evidence type="ECO:0000256" key="2">
    <source>
        <dbReference type="ARBA" id="ARBA00004651"/>
    </source>
</evidence>
<feature type="region of interest" description="Disordered" evidence="10">
    <location>
        <begin position="310"/>
        <end position="360"/>
    </location>
</feature>
<evidence type="ECO:0000256" key="6">
    <source>
        <dbReference type="ARBA" id="ARBA00022989"/>
    </source>
</evidence>
<dbReference type="PANTHER" id="PTHR30046:SF0">
    <property type="entry name" value="FLAGELLAR M-RING PROTEIN"/>
    <property type="match status" value="1"/>
</dbReference>
<keyword evidence="5 11" id="KW-0812">Transmembrane</keyword>
<dbReference type="NCBIfam" id="TIGR00206">
    <property type="entry name" value="fliF"/>
    <property type="match status" value="1"/>
</dbReference>
<evidence type="ECO:0000313" key="14">
    <source>
        <dbReference type="EMBL" id="RDE05896.1"/>
    </source>
</evidence>
<dbReference type="Pfam" id="PF01514">
    <property type="entry name" value="YscJ_FliF"/>
    <property type="match status" value="1"/>
</dbReference>
<dbReference type="InterPro" id="IPR043427">
    <property type="entry name" value="YscJ/FliF"/>
</dbReference>
<dbReference type="OrthoDB" id="9807026at2"/>
<dbReference type="InterPro" id="IPR013556">
    <property type="entry name" value="Flag_M-ring_C"/>
</dbReference>
<evidence type="ECO:0000256" key="10">
    <source>
        <dbReference type="SAM" id="MobiDB-lite"/>
    </source>
</evidence>
<dbReference type="Pfam" id="PF08345">
    <property type="entry name" value="YscJ_FliF_C"/>
    <property type="match status" value="1"/>
</dbReference>
<reference evidence="14 15" key="1">
    <citation type="submission" date="2018-07" db="EMBL/GenBank/DDBJ databases">
        <title>a novel species of Sphingomonas isolated from the rhizosphere soil of Araceae plant.</title>
        <authorList>
            <person name="Zhiyong W."/>
            <person name="Qinglan Z."/>
            <person name="Zhiwei F."/>
            <person name="Ding X."/>
            <person name="Gejiao W."/>
            <person name="Shixue Z."/>
        </authorList>
    </citation>
    <scope>NUCLEOTIDE SEQUENCE [LARGE SCALE GENOMIC DNA]</scope>
    <source>
        <strain evidence="14 15">WZY 27</strain>
    </source>
</reference>
<dbReference type="EMBL" id="QQNB01000002">
    <property type="protein sequence ID" value="RDE05896.1"/>
    <property type="molecule type" value="Genomic_DNA"/>
</dbReference>
<evidence type="ECO:0000313" key="15">
    <source>
        <dbReference type="Proteomes" id="UP000253918"/>
    </source>
</evidence>
<accession>A0A369VU38</accession>
<keyword evidence="8 9" id="KW-0975">Bacterial flagellum</keyword>
<keyword evidence="14" id="KW-0969">Cilium</keyword>
<name>A0A369VU38_9SPHN</name>
<dbReference type="PANTHER" id="PTHR30046">
    <property type="entry name" value="FLAGELLAR M-RING PROTEIN"/>
    <property type="match status" value="1"/>
</dbReference>
<keyword evidence="14" id="KW-0282">Flagellum</keyword>
<comment type="subcellular location">
    <subcellularLocation>
        <location evidence="1 9">Bacterial flagellum basal body</location>
    </subcellularLocation>
    <subcellularLocation>
        <location evidence="2">Cell membrane</location>
        <topology evidence="2">Multi-pass membrane protein</topology>
    </subcellularLocation>
</comment>